<dbReference type="InterPro" id="IPR009606">
    <property type="entry name" value="DEAL/Modifying_wall_lignin1/2"/>
</dbReference>
<dbReference type="OrthoDB" id="690755at2759"/>
<evidence type="ECO:0000256" key="1">
    <source>
        <dbReference type="ARBA" id="ARBA00004127"/>
    </source>
</evidence>
<keyword evidence="4 8" id="KW-1133">Transmembrane helix</keyword>
<dbReference type="Pfam" id="PF06749">
    <property type="entry name" value="DUF1218"/>
    <property type="match status" value="1"/>
</dbReference>
<comment type="similarity">
    <text evidence="6">Belongs to the DESIGUAL family.</text>
</comment>
<dbReference type="PANTHER" id="PTHR31769">
    <property type="entry name" value="OS07G0462200 PROTEIN-RELATED"/>
    <property type="match status" value="1"/>
</dbReference>
<dbReference type="InterPro" id="IPR052222">
    <property type="entry name" value="DESIGUAL"/>
</dbReference>
<sequence length="238" mass="24264">MEKQVLIVSLVAGFLGLFSVILGFTAEVTKINASDVVIYDFSCVYPSSPALGLAIGAALFLVLAQIIVTAFGGCCGCCKKDPAIPAVTGSKRTLTLIFVIISWITFAISIILFIVGADKNGTGGQTTSLEACYVVKPGIFAGAAICALATMCLSISAYIIASPPTTGSTAPTKANGVQYADGVVMGTPQFTPTQPQYPAPGVGGTQYPDPGIGGTQVPAPGRTGGTQYPPPGTNNYDV</sequence>
<keyword evidence="5 8" id="KW-0472">Membrane</keyword>
<dbReference type="GO" id="GO:0012505">
    <property type="term" value="C:endomembrane system"/>
    <property type="evidence" value="ECO:0007669"/>
    <property type="project" value="UniProtKB-SubCell"/>
</dbReference>
<comment type="caution">
    <text evidence="9">The sequence shown here is derived from an EMBL/GenBank/DDBJ whole genome shotgun (WGS) entry which is preliminary data.</text>
</comment>
<keyword evidence="2 8" id="KW-0812">Transmembrane</keyword>
<evidence type="ECO:0000256" key="8">
    <source>
        <dbReference type="SAM" id="Phobius"/>
    </source>
</evidence>
<evidence type="ECO:0000256" key="5">
    <source>
        <dbReference type="ARBA" id="ARBA00023136"/>
    </source>
</evidence>
<evidence type="ECO:0000313" key="9">
    <source>
        <dbReference type="EMBL" id="KAJ1694264.1"/>
    </source>
</evidence>
<evidence type="ECO:0000256" key="2">
    <source>
        <dbReference type="ARBA" id="ARBA00022692"/>
    </source>
</evidence>
<protein>
    <submittedName>
        <fullName evidence="9">Uncharacterized protein</fullName>
    </submittedName>
</protein>
<comment type="subcellular location">
    <subcellularLocation>
        <location evidence="1">Endomembrane system</location>
        <topology evidence="1">Multi-pass membrane protein</topology>
    </subcellularLocation>
</comment>
<evidence type="ECO:0000256" key="4">
    <source>
        <dbReference type="ARBA" id="ARBA00022989"/>
    </source>
</evidence>
<feature type="transmembrane region" description="Helical" evidence="8">
    <location>
        <begin position="94"/>
        <end position="117"/>
    </location>
</feature>
<feature type="transmembrane region" description="Helical" evidence="8">
    <location>
        <begin position="137"/>
        <end position="161"/>
    </location>
</feature>
<keyword evidence="10" id="KW-1185">Reference proteome</keyword>
<feature type="region of interest" description="Disordered" evidence="7">
    <location>
        <begin position="201"/>
        <end position="238"/>
    </location>
</feature>
<name>A0A9Q0CIV7_9POAL</name>
<keyword evidence="3" id="KW-0732">Signal</keyword>
<reference evidence="9" key="1">
    <citation type="journal article" date="2022" name="Cell">
        <title>Repeat-based holocentromeres influence genome architecture and karyotype evolution.</title>
        <authorList>
            <person name="Hofstatter P.G."/>
            <person name="Thangavel G."/>
            <person name="Lux T."/>
            <person name="Neumann P."/>
            <person name="Vondrak T."/>
            <person name="Novak P."/>
            <person name="Zhang M."/>
            <person name="Costa L."/>
            <person name="Castellani M."/>
            <person name="Scott A."/>
            <person name="Toegelov H."/>
            <person name="Fuchs J."/>
            <person name="Mata-Sucre Y."/>
            <person name="Dias Y."/>
            <person name="Vanzela A.L.L."/>
            <person name="Huettel B."/>
            <person name="Almeida C.C.S."/>
            <person name="Simkova H."/>
            <person name="Souza G."/>
            <person name="Pedrosa-Harand A."/>
            <person name="Macas J."/>
            <person name="Mayer K.F.X."/>
            <person name="Houben A."/>
            <person name="Marques A."/>
        </authorList>
    </citation>
    <scope>NUCLEOTIDE SEQUENCE</scope>
    <source>
        <strain evidence="9">RhyBre1mFocal</strain>
    </source>
</reference>
<evidence type="ECO:0000256" key="3">
    <source>
        <dbReference type="ARBA" id="ARBA00022729"/>
    </source>
</evidence>
<feature type="transmembrane region" description="Helical" evidence="8">
    <location>
        <begin position="50"/>
        <end position="73"/>
    </location>
</feature>
<dbReference type="Proteomes" id="UP001151287">
    <property type="component" value="Unassembled WGS sequence"/>
</dbReference>
<proteinExistence type="inferred from homology"/>
<evidence type="ECO:0000256" key="6">
    <source>
        <dbReference type="ARBA" id="ARBA00029467"/>
    </source>
</evidence>
<gene>
    <name evidence="9" type="ORF">LUZ63_010962</name>
</gene>
<organism evidence="9 10">
    <name type="scientific">Rhynchospora breviuscula</name>
    <dbReference type="NCBI Taxonomy" id="2022672"/>
    <lineage>
        <taxon>Eukaryota</taxon>
        <taxon>Viridiplantae</taxon>
        <taxon>Streptophyta</taxon>
        <taxon>Embryophyta</taxon>
        <taxon>Tracheophyta</taxon>
        <taxon>Spermatophyta</taxon>
        <taxon>Magnoliopsida</taxon>
        <taxon>Liliopsida</taxon>
        <taxon>Poales</taxon>
        <taxon>Cyperaceae</taxon>
        <taxon>Cyperoideae</taxon>
        <taxon>Rhynchosporeae</taxon>
        <taxon>Rhynchospora</taxon>
    </lineage>
</organism>
<dbReference type="EMBL" id="JAMQYH010000003">
    <property type="protein sequence ID" value="KAJ1694264.1"/>
    <property type="molecule type" value="Genomic_DNA"/>
</dbReference>
<evidence type="ECO:0000256" key="7">
    <source>
        <dbReference type="SAM" id="MobiDB-lite"/>
    </source>
</evidence>
<accession>A0A9Q0CIV7</accession>
<evidence type="ECO:0000313" key="10">
    <source>
        <dbReference type="Proteomes" id="UP001151287"/>
    </source>
</evidence>
<dbReference type="AlphaFoldDB" id="A0A9Q0CIV7"/>